<evidence type="ECO:0000259" key="2">
    <source>
        <dbReference type="Pfam" id="PF06110"/>
    </source>
</evidence>
<dbReference type="InterPro" id="IPR036249">
    <property type="entry name" value="Thioredoxin-like_sf"/>
</dbReference>
<dbReference type="EMBL" id="JBHFFA010000002">
    <property type="protein sequence ID" value="KAL2642493.1"/>
    <property type="molecule type" value="Genomic_DNA"/>
</dbReference>
<evidence type="ECO:0000256" key="1">
    <source>
        <dbReference type="ARBA" id="ARBA00008987"/>
    </source>
</evidence>
<dbReference type="InterPro" id="IPR010357">
    <property type="entry name" value="TXNDC17_dom"/>
</dbReference>
<dbReference type="Pfam" id="PF06110">
    <property type="entry name" value="TXD17-like_Trx"/>
    <property type="match status" value="1"/>
</dbReference>
<keyword evidence="4" id="KW-1185">Reference proteome</keyword>
<protein>
    <recommendedName>
        <fullName evidence="2">Thioredoxin domain-containing protein</fullName>
    </recommendedName>
</protein>
<reference evidence="3 4" key="1">
    <citation type="submission" date="2024-09" db="EMBL/GenBank/DDBJ databases">
        <title>Chromosome-scale assembly of Riccia fluitans.</title>
        <authorList>
            <person name="Paukszto L."/>
            <person name="Sawicki J."/>
            <person name="Karawczyk K."/>
            <person name="Piernik-Szablinska J."/>
            <person name="Szczecinska M."/>
            <person name="Mazdziarz M."/>
        </authorList>
    </citation>
    <scope>NUCLEOTIDE SEQUENCE [LARGE SCALE GENOMIC DNA]</scope>
    <source>
        <strain evidence="3">Rf_01</strain>
        <tissue evidence="3">Aerial parts of the thallus</tissue>
    </source>
</reference>
<sequence>MNGLRCTQKAVSLGCLTNQDTLPLPRGGRTVAISSSKPISVSLVSKNRGVIPRERLQATVSGWCFRREIALSTGIQICRVAKDLVGESQEIKMPGAMVDADYDKFDSVLKTAEVQGVGTLLLLFLANRDSSLGKSWCPDCVRAEPVIYKVVDGAEKPVTLLRVYVGDRPTWWNPEHPLRKDSRFALKGVPTLVKWENGGIAGRLEDHEAHVEEKT</sequence>
<dbReference type="InterPro" id="IPR045108">
    <property type="entry name" value="TXNDC17-like"/>
</dbReference>
<proteinExistence type="inferred from homology"/>
<accession>A0ABD1Z3Z3</accession>
<organism evidence="3 4">
    <name type="scientific">Riccia fluitans</name>
    <dbReference type="NCBI Taxonomy" id="41844"/>
    <lineage>
        <taxon>Eukaryota</taxon>
        <taxon>Viridiplantae</taxon>
        <taxon>Streptophyta</taxon>
        <taxon>Embryophyta</taxon>
        <taxon>Marchantiophyta</taxon>
        <taxon>Marchantiopsida</taxon>
        <taxon>Marchantiidae</taxon>
        <taxon>Marchantiales</taxon>
        <taxon>Ricciaceae</taxon>
        <taxon>Riccia</taxon>
    </lineage>
</organism>
<evidence type="ECO:0000313" key="4">
    <source>
        <dbReference type="Proteomes" id="UP001605036"/>
    </source>
</evidence>
<dbReference type="PANTHER" id="PTHR12452">
    <property type="entry name" value="42-9-9 PROTEIN-RELATED"/>
    <property type="match status" value="1"/>
</dbReference>
<dbReference type="Gene3D" id="3.40.30.10">
    <property type="entry name" value="Glutaredoxin"/>
    <property type="match status" value="1"/>
</dbReference>
<evidence type="ECO:0000313" key="3">
    <source>
        <dbReference type="EMBL" id="KAL2642493.1"/>
    </source>
</evidence>
<name>A0ABD1Z3Z3_9MARC</name>
<dbReference type="PANTHER" id="PTHR12452:SF0">
    <property type="entry name" value="THIOREDOXIN DOMAIN-CONTAINING PROTEIN 17"/>
    <property type="match status" value="1"/>
</dbReference>
<dbReference type="AlphaFoldDB" id="A0ABD1Z3Z3"/>
<comment type="caution">
    <text evidence="3">The sequence shown here is derived from an EMBL/GenBank/DDBJ whole genome shotgun (WGS) entry which is preliminary data.</text>
</comment>
<dbReference type="Proteomes" id="UP001605036">
    <property type="component" value="Unassembled WGS sequence"/>
</dbReference>
<comment type="similarity">
    <text evidence="1">Belongs to the thioredoxin family.</text>
</comment>
<gene>
    <name evidence="3" type="ORF">R1flu_010080</name>
</gene>
<dbReference type="SUPFAM" id="SSF52833">
    <property type="entry name" value="Thioredoxin-like"/>
    <property type="match status" value="1"/>
</dbReference>
<feature type="domain" description="Thioredoxin" evidence="2">
    <location>
        <begin position="101"/>
        <end position="211"/>
    </location>
</feature>